<dbReference type="Proteomes" id="UP000563898">
    <property type="component" value="Unassembled WGS sequence"/>
</dbReference>
<comment type="caution">
    <text evidence="1">The sequence shown here is derived from an EMBL/GenBank/DDBJ whole genome shotgun (WGS) entry which is preliminary data.</text>
</comment>
<dbReference type="SUPFAM" id="SSF53756">
    <property type="entry name" value="UDP-Glycosyltransferase/glycogen phosphorylase"/>
    <property type="match status" value="1"/>
</dbReference>
<organism evidence="1 2">
    <name type="scientific">Gordonia polyisoprenivorans</name>
    <dbReference type="NCBI Taxonomy" id="84595"/>
    <lineage>
        <taxon>Bacteria</taxon>
        <taxon>Bacillati</taxon>
        <taxon>Actinomycetota</taxon>
        <taxon>Actinomycetes</taxon>
        <taxon>Mycobacteriales</taxon>
        <taxon>Gordoniaceae</taxon>
        <taxon>Gordonia</taxon>
    </lineage>
</organism>
<dbReference type="RefSeq" id="WP_006372630.1">
    <property type="nucleotide sequence ID" value="NZ_JAAXPC010000001.1"/>
</dbReference>
<dbReference type="EMBL" id="JAAXPC010000001">
    <property type="protein sequence ID" value="NKY00379.1"/>
    <property type="molecule type" value="Genomic_DNA"/>
</dbReference>
<protein>
    <submittedName>
        <fullName evidence="1">Glycosyltransferase family 4 protein</fullName>
    </submittedName>
</protein>
<evidence type="ECO:0000313" key="2">
    <source>
        <dbReference type="Proteomes" id="UP000563898"/>
    </source>
</evidence>
<dbReference type="GO" id="GO:0016740">
    <property type="term" value="F:transferase activity"/>
    <property type="evidence" value="ECO:0007669"/>
    <property type="project" value="UniProtKB-KW"/>
</dbReference>
<keyword evidence="1" id="KW-0808">Transferase</keyword>
<dbReference type="AlphaFoldDB" id="A0A846WH57"/>
<name>A0A846WH57_9ACTN</name>
<evidence type="ECO:0000313" key="1">
    <source>
        <dbReference type="EMBL" id="NKY00379.1"/>
    </source>
</evidence>
<dbReference type="Pfam" id="PF13692">
    <property type="entry name" value="Glyco_trans_1_4"/>
    <property type="match status" value="1"/>
</dbReference>
<sequence length="376" mass="40882">MTSVTFLLSKDPEHEHGGDIALSRVVMDIARENFDVRAVCLSGKGIGPNADGSIVRVPKPAVKGPSLAWQSVTTRRSLCHVRYDVDELVDALDATCSDVYFAEHSYMAEAFLRSRHSVSAPFVISTVNPESSVWKLTRGTIGRLEAPRITADELRVARKADALGGYDLDEAQYYRDNGVPNARWIDLTLPPGVPAHRDIAPPRLAFMGTRGWPPNQEAFLEALRLWPEISKGIDGAELCVIGAPKAGAKQPTLPDGVRDLGFVDDITAFLSTCRALIAPVRTGGGVRVKLLDSASIGLPVVGTSAAIGSLGPVFGLTPYDDDAEFVARCREYLLDAEMARKEGERLYDTNAARWHDRVPHEAVESLILRRPPTPGH</sequence>
<dbReference type="Gene3D" id="3.40.50.2000">
    <property type="entry name" value="Glycogen Phosphorylase B"/>
    <property type="match status" value="2"/>
</dbReference>
<proteinExistence type="predicted"/>
<gene>
    <name evidence="1" type="ORF">HGA05_02120</name>
</gene>
<reference evidence="1 2" key="1">
    <citation type="submission" date="2020-04" db="EMBL/GenBank/DDBJ databases">
        <title>MicrobeNet Type strains.</title>
        <authorList>
            <person name="Nicholson A.C."/>
        </authorList>
    </citation>
    <scope>NUCLEOTIDE SEQUENCE [LARGE SCALE GENOMIC DNA]</scope>
    <source>
        <strain evidence="1 2">ATCC BAA-14</strain>
    </source>
</reference>
<accession>A0A846WH57</accession>